<dbReference type="CDD" id="cd18787">
    <property type="entry name" value="SF2_C_DEAD"/>
    <property type="match status" value="1"/>
</dbReference>
<keyword evidence="1" id="KW-0694">RNA-binding</keyword>
<protein>
    <recommendedName>
        <fullName evidence="3">Helicase C-terminal domain-containing protein</fullName>
    </recommendedName>
</protein>
<evidence type="ECO:0000256" key="2">
    <source>
        <dbReference type="SAM" id="MobiDB-lite"/>
    </source>
</evidence>
<dbReference type="Gene3D" id="3.40.50.300">
    <property type="entry name" value="P-loop containing nucleotide triphosphate hydrolases"/>
    <property type="match status" value="1"/>
</dbReference>
<dbReference type="InterPro" id="IPR001650">
    <property type="entry name" value="Helicase_C-like"/>
</dbReference>
<proteinExistence type="predicted"/>
<feature type="domain" description="Helicase C-terminal" evidence="3">
    <location>
        <begin position="1"/>
        <end position="81"/>
    </location>
</feature>
<dbReference type="PANTHER" id="PTHR47958">
    <property type="entry name" value="ATP-DEPENDENT RNA HELICASE DBP3"/>
    <property type="match status" value="1"/>
</dbReference>
<dbReference type="Pfam" id="PF00271">
    <property type="entry name" value="Helicase_C"/>
    <property type="match status" value="1"/>
</dbReference>
<evidence type="ECO:0000259" key="3">
    <source>
        <dbReference type="PROSITE" id="PS51194"/>
    </source>
</evidence>
<reference evidence="4 5" key="1">
    <citation type="journal article" date="2014" name="Agronomy (Basel)">
        <title>A Draft Genome Sequence for Ensete ventricosum, the Drought-Tolerant Tree Against Hunger.</title>
        <authorList>
            <person name="Harrison J."/>
            <person name="Moore K.A."/>
            <person name="Paszkiewicz K."/>
            <person name="Jones T."/>
            <person name="Grant M."/>
            <person name="Ambacheew D."/>
            <person name="Muzemil S."/>
            <person name="Studholme D.J."/>
        </authorList>
    </citation>
    <scope>NUCLEOTIDE SEQUENCE [LARGE SCALE GENOMIC DNA]</scope>
</reference>
<dbReference type="AlphaFoldDB" id="A0A426Y1F8"/>
<evidence type="ECO:0000256" key="1">
    <source>
        <dbReference type="ARBA" id="ARBA00022884"/>
    </source>
</evidence>
<organism evidence="4 5">
    <name type="scientific">Ensete ventricosum</name>
    <name type="common">Abyssinian banana</name>
    <name type="synonym">Musa ensete</name>
    <dbReference type="NCBI Taxonomy" id="4639"/>
    <lineage>
        <taxon>Eukaryota</taxon>
        <taxon>Viridiplantae</taxon>
        <taxon>Streptophyta</taxon>
        <taxon>Embryophyta</taxon>
        <taxon>Tracheophyta</taxon>
        <taxon>Spermatophyta</taxon>
        <taxon>Magnoliopsida</taxon>
        <taxon>Liliopsida</taxon>
        <taxon>Zingiberales</taxon>
        <taxon>Musaceae</taxon>
        <taxon>Ensete</taxon>
    </lineage>
</organism>
<accession>A0A426Y1F8</accession>
<gene>
    <name evidence="4" type="ORF">B296_00055033</name>
</gene>
<evidence type="ECO:0000313" key="4">
    <source>
        <dbReference type="EMBL" id="RRT45589.1"/>
    </source>
</evidence>
<dbReference type="Proteomes" id="UP000287651">
    <property type="component" value="Unassembled WGS sequence"/>
</dbReference>
<name>A0A426Y1F8_ENSVE</name>
<feature type="region of interest" description="Disordered" evidence="2">
    <location>
        <begin position="87"/>
        <end position="117"/>
    </location>
</feature>
<dbReference type="GO" id="GO:0003723">
    <property type="term" value="F:RNA binding"/>
    <property type="evidence" value="ECO:0007669"/>
    <property type="project" value="UniProtKB-KW"/>
</dbReference>
<dbReference type="InterPro" id="IPR027417">
    <property type="entry name" value="P-loop_NTPase"/>
</dbReference>
<dbReference type="EMBL" id="AMZH03015736">
    <property type="protein sequence ID" value="RRT45589.1"/>
    <property type="molecule type" value="Genomic_DNA"/>
</dbReference>
<evidence type="ECO:0000313" key="5">
    <source>
        <dbReference type="Proteomes" id="UP000287651"/>
    </source>
</evidence>
<sequence>MVATDVASRGLDVPHVAHVINFDLPKDIDDYVHRIGRTGRAGKTGKATAFFHEGNQRLAKSLTECMEDANQEVPDWLYNHVARPSYGGGRRRGSGTRRFGGRDFRKDTGGGSHAANSQGGNVIADVTCASDDAFYHEPINSGRDYRKDAGCGNSSLESYGGGNIVTDGNYACDDCLDHVPISATVGGTRSFNPYGGGNDITDGNNAFENDGFNYKSIIANGWV</sequence>
<dbReference type="SUPFAM" id="SSF52540">
    <property type="entry name" value="P-loop containing nucleoside triphosphate hydrolases"/>
    <property type="match status" value="1"/>
</dbReference>
<dbReference type="PROSITE" id="PS51194">
    <property type="entry name" value="HELICASE_CTER"/>
    <property type="match status" value="1"/>
</dbReference>
<comment type="caution">
    <text evidence="4">The sequence shown here is derived from an EMBL/GenBank/DDBJ whole genome shotgun (WGS) entry which is preliminary data.</text>
</comment>